<dbReference type="GO" id="GO:0008725">
    <property type="term" value="F:DNA-3-methyladenine glycosylase activity"/>
    <property type="evidence" value="ECO:0007669"/>
    <property type="project" value="InterPro"/>
</dbReference>
<proteinExistence type="predicted"/>
<evidence type="ECO:0000313" key="1">
    <source>
        <dbReference type="EMBL" id="AZN35885.1"/>
    </source>
</evidence>
<protein>
    <submittedName>
        <fullName evidence="1">DNA-3-methyladenine glycosylase I</fullName>
    </submittedName>
</protein>
<reference evidence="1 2" key="1">
    <citation type="submission" date="2018-12" db="EMBL/GenBank/DDBJ databases">
        <title>Complete genome sequence of Iodobacter sp. H11R3.</title>
        <authorList>
            <person name="Bae J.-W."/>
        </authorList>
    </citation>
    <scope>NUCLEOTIDE SEQUENCE [LARGE SCALE GENOMIC DNA]</scope>
    <source>
        <strain evidence="1 2">H11R3</strain>
    </source>
</reference>
<dbReference type="InterPro" id="IPR005019">
    <property type="entry name" value="Adenine_glyco"/>
</dbReference>
<evidence type="ECO:0000313" key="2">
    <source>
        <dbReference type="Proteomes" id="UP000282438"/>
    </source>
</evidence>
<dbReference type="AlphaFoldDB" id="A0A3S8ZR49"/>
<dbReference type="PANTHER" id="PTHR30037">
    <property type="entry name" value="DNA-3-METHYLADENINE GLYCOSYLASE 1"/>
    <property type="match status" value="1"/>
</dbReference>
<gene>
    <name evidence="1" type="ORF">EJO50_04945</name>
</gene>
<dbReference type="KEGG" id="iod:EJO50_04945"/>
<accession>A0A3S8ZR49</accession>
<keyword evidence="2" id="KW-1185">Reference proteome</keyword>
<dbReference type="RefSeq" id="WP_125972037.1">
    <property type="nucleotide sequence ID" value="NZ_CP034433.1"/>
</dbReference>
<dbReference type="GO" id="GO:0006284">
    <property type="term" value="P:base-excision repair"/>
    <property type="evidence" value="ECO:0007669"/>
    <property type="project" value="InterPro"/>
</dbReference>
<dbReference type="PANTHER" id="PTHR30037:SF3">
    <property type="entry name" value="BLR0857 PROTEIN"/>
    <property type="match status" value="1"/>
</dbReference>
<dbReference type="SUPFAM" id="SSF48150">
    <property type="entry name" value="DNA-glycosylase"/>
    <property type="match status" value="1"/>
</dbReference>
<dbReference type="Pfam" id="PF03352">
    <property type="entry name" value="Adenine_glyco"/>
    <property type="match status" value="1"/>
</dbReference>
<dbReference type="EMBL" id="CP034433">
    <property type="protein sequence ID" value="AZN35885.1"/>
    <property type="molecule type" value="Genomic_DNA"/>
</dbReference>
<dbReference type="InterPro" id="IPR052891">
    <property type="entry name" value="DNA-3mA_glycosylase"/>
</dbReference>
<dbReference type="InterPro" id="IPR011257">
    <property type="entry name" value="DNA_glycosylase"/>
</dbReference>
<name>A0A3S8ZR49_9NEIS</name>
<organism evidence="1 2">
    <name type="scientific">Iodobacter ciconiae</name>
    <dbReference type="NCBI Taxonomy" id="2496266"/>
    <lineage>
        <taxon>Bacteria</taxon>
        <taxon>Pseudomonadati</taxon>
        <taxon>Pseudomonadota</taxon>
        <taxon>Betaproteobacteria</taxon>
        <taxon>Neisseriales</taxon>
        <taxon>Chitinibacteraceae</taxon>
        <taxon>Iodobacter</taxon>
    </lineage>
</organism>
<dbReference type="Proteomes" id="UP000282438">
    <property type="component" value="Chromosome"/>
</dbReference>
<dbReference type="OrthoDB" id="9795156at2"/>
<dbReference type="Gene3D" id="1.10.340.30">
    <property type="entry name" value="Hypothetical protein, domain 2"/>
    <property type="match status" value="1"/>
</dbReference>
<sequence length="182" mass="20812">MNHKWPQFEDAFFGFDVDRLAMLSAEQWEAYCNDARVVRHWPKIKALMENVNFVRSLSHEYGSFSRFLNTYPASRQIDLMAFLKSYGSRLGGQTGQWLLRHIGKDAFVLTPDVVLALQLAGLDIPDQPGAKRDLNKIQQLFNNWADATALPYTHLSKIAAYSVGINYENQLVQRSKSKAIME</sequence>